<dbReference type="Pfam" id="PF01728">
    <property type="entry name" value="FtsJ"/>
    <property type="match status" value="1"/>
</dbReference>
<proteinExistence type="predicted"/>
<evidence type="ECO:0000256" key="2">
    <source>
        <dbReference type="SAM" id="MobiDB-lite"/>
    </source>
</evidence>
<feature type="compositionally biased region" description="Polar residues" evidence="2">
    <location>
        <begin position="27"/>
        <end position="45"/>
    </location>
</feature>
<accession>A0A813M8G3</accession>
<name>A0A813M8G3_9BILA</name>
<organism evidence="5 7">
    <name type="scientific">Adineta steineri</name>
    <dbReference type="NCBI Taxonomy" id="433720"/>
    <lineage>
        <taxon>Eukaryota</taxon>
        <taxon>Metazoa</taxon>
        <taxon>Spiralia</taxon>
        <taxon>Gnathifera</taxon>
        <taxon>Rotifera</taxon>
        <taxon>Eurotatoria</taxon>
        <taxon>Bdelloidea</taxon>
        <taxon>Adinetida</taxon>
        <taxon>Adinetidae</taxon>
        <taxon>Adineta</taxon>
    </lineage>
</organism>
<dbReference type="InterPro" id="IPR050851">
    <property type="entry name" value="mRNA_Cap_2O-Ribose_MeTrfase"/>
</dbReference>
<dbReference type="InterPro" id="IPR002877">
    <property type="entry name" value="RNA_MeTrfase_FtsJ_dom"/>
</dbReference>
<dbReference type="EMBL" id="CAJNOE010000004">
    <property type="protein sequence ID" value="CAF0715902.1"/>
    <property type="molecule type" value="Genomic_DNA"/>
</dbReference>
<keyword evidence="1" id="KW-0489">Methyltransferase</keyword>
<keyword evidence="1" id="KW-0949">S-adenosyl-L-methionine</keyword>
<dbReference type="AlphaFoldDB" id="A0A813M8G3"/>
<keyword evidence="1" id="KW-0539">Nucleus</keyword>
<dbReference type="PANTHER" id="PTHR16121:SF0">
    <property type="entry name" value="CAP-SPECIFIC MRNA (NUCLEOSIDE-2'-O-)-METHYLTRANSFERASE 1"/>
    <property type="match status" value="1"/>
</dbReference>
<feature type="domain" description="G-patch" evidence="3">
    <location>
        <begin position="157"/>
        <end position="203"/>
    </location>
</feature>
<dbReference type="SUPFAM" id="SSF53335">
    <property type="entry name" value="S-adenosyl-L-methionine-dependent methyltransferases"/>
    <property type="match status" value="1"/>
</dbReference>
<sequence length="935" mass="107145">MSTSQKRKAEEDNIQLSSKSFNKKNRASINNDQTISGNSNPTITQPHYSPLSYSHRPSSSDTPQIWNPTDSLNSSFSSTSSNSDYDSISQSSSYRLEMRNQKNSTAVSEELSAISNISYQPIMKEDHDSKRELSPPLNHTQPQKKKMKADGISTLKTSDAVDKMMQKMGYDKNRGLGLNAQGPTKIIEESKQKGHRGLGYINKGFNDIAAEWDYDADPAPIEEEVHWCPSSDQSEIPLNLDDMREWIKLGPKKRVIDDEIEFCDESILKEMLNGKSIFDELAQKEMEEARTRSNVYEIIGQSIFLNRAAVKMANIDAVFGRMFTDPKTPNNQRSLVHPDEPFYFADICAGPGGFSEYILWKKQWRAKGFGFTLRGKSDFALHKFLAGAPETFDLYYGVKDIEGDGDIFKSENIDALQNYVNKCTMHQGVHIVMADGGFSVEGQENIQEILSKQLYLCQFLTALSILRPGGHFVCKLFDIFTPFSVGLVYLMYRTFDKISIHKPVTSRPANSERYIICKGLRGDVRDIVRAYMYEINALQNKYGIDSESNDVESIVPLDILKGNESFNEYIRKSNDDMGEHQIRNLKKIRAFVSNTSLKDPRQHDIRLQCLEYWQLPNEPRQKPKRLMCDEVQYNLFQQLENGVNNMLLNTPNLFKNSVLDQHRIQSLFDYRCVFSLGDPVLLLSCGRGFVYSRALKTTNKQWSPLQKGQFKIELPPYTLVLAELVQEQFSDGRNIRQRPAVYIIDAYYIGSENMLSQNGQPVVFMDRYRSLKLFEKTINKPARIDLVPIRISDQLRMEQMDVQFEKLCPPDSLKQIDNEKLFFTNTNIPNKPRVSVCGLWIFKFVQHPWTLILSKSTQSKYFHNQVTRASLQHAPPDSSHVAPLKSMLENSFYWDFNSRDDSVQKSNFISFIHGKNHELQSQQRISNHTTTSGSH</sequence>
<evidence type="ECO:0000313" key="7">
    <source>
        <dbReference type="Proteomes" id="UP000663860"/>
    </source>
</evidence>
<dbReference type="GO" id="GO:0003676">
    <property type="term" value="F:nucleic acid binding"/>
    <property type="evidence" value="ECO:0007669"/>
    <property type="project" value="UniProtKB-UniRule"/>
</dbReference>
<protein>
    <recommendedName>
        <fullName evidence="1">Cap-specific mRNA (nucleoside-2'-O-)-methyltransferase 1</fullName>
        <ecNumber evidence="1">2.1.1.57</ecNumber>
    </recommendedName>
    <alternativeName>
        <fullName evidence="1">Cap1 2'O-ribose methyltransferase 1</fullName>
    </alternativeName>
</protein>
<evidence type="ECO:0000313" key="6">
    <source>
        <dbReference type="EMBL" id="CAF3501328.1"/>
    </source>
</evidence>
<comment type="function">
    <text evidence="1">S-adenosyl-L-methionine-dependent methyltransferase that mediates RNA cap1 2'-O-ribose methylation to the 5'-cap structure of RNAs. Methylates the ribose of the first nucleotide of a m(7)GpppG-capped mRNA to produce m(7)GpppNmp (cap1).</text>
</comment>
<feature type="region of interest" description="Disordered" evidence="2">
    <location>
        <begin position="1"/>
        <end position="88"/>
    </location>
</feature>
<keyword evidence="1" id="KW-0506">mRNA capping</keyword>
<dbReference type="GO" id="GO:0005737">
    <property type="term" value="C:cytoplasm"/>
    <property type="evidence" value="ECO:0007669"/>
    <property type="project" value="TreeGrafter"/>
</dbReference>
<evidence type="ECO:0000259" key="4">
    <source>
        <dbReference type="PROSITE" id="PS51613"/>
    </source>
</evidence>
<keyword evidence="1" id="KW-0507">mRNA processing</keyword>
<dbReference type="InterPro" id="IPR025816">
    <property type="entry name" value="RrmJ-type_MeTrfase"/>
</dbReference>
<evidence type="ECO:0000313" key="5">
    <source>
        <dbReference type="EMBL" id="CAF0715902.1"/>
    </source>
</evidence>
<dbReference type="Gene3D" id="3.40.50.12760">
    <property type="match status" value="1"/>
</dbReference>
<comment type="subcellular location">
    <subcellularLocation>
        <location evidence="1">Nucleus</location>
    </subcellularLocation>
</comment>
<dbReference type="SMART" id="SM00443">
    <property type="entry name" value="G_patch"/>
    <property type="match status" value="1"/>
</dbReference>
<feature type="region of interest" description="Disordered" evidence="2">
    <location>
        <begin position="126"/>
        <end position="151"/>
    </location>
</feature>
<dbReference type="PROSITE" id="PS51613">
    <property type="entry name" value="SAM_MT_RRMJ"/>
    <property type="match status" value="1"/>
</dbReference>
<dbReference type="GO" id="GO:0004483">
    <property type="term" value="F:methyltransferase cap1 activity"/>
    <property type="evidence" value="ECO:0007669"/>
    <property type="project" value="UniProtKB-UniRule"/>
</dbReference>
<evidence type="ECO:0000259" key="3">
    <source>
        <dbReference type="PROSITE" id="PS50174"/>
    </source>
</evidence>
<comment type="caution">
    <text evidence="5">The sequence shown here is derived from an EMBL/GenBank/DDBJ whole genome shotgun (WGS) entry which is preliminary data.</text>
</comment>
<dbReference type="EMBL" id="CAJOBB010000002">
    <property type="protein sequence ID" value="CAF3501328.1"/>
    <property type="molecule type" value="Genomic_DNA"/>
</dbReference>
<dbReference type="PANTHER" id="PTHR16121">
    <property type="entry name" value="CAP-SPECIFIC MRNA (NUCLEOSIDE-2'-O-)-METHYLTRANSFERASE 1-RELATED"/>
    <property type="match status" value="1"/>
</dbReference>
<feature type="compositionally biased region" description="Low complexity" evidence="2">
    <location>
        <begin position="46"/>
        <end position="60"/>
    </location>
</feature>
<dbReference type="FunFam" id="3.40.50.12760:FF:000004">
    <property type="entry name" value="FtsJ-like methyltransferase"/>
    <property type="match status" value="1"/>
</dbReference>
<dbReference type="Proteomes" id="UP000663860">
    <property type="component" value="Unassembled WGS sequence"/>
</dbReference>
<dbReference type="Proteomes" id="UP000663868">
    <property type="component" value="Unassembled WGS sequence"/>
</dbReference>
<dbReference type="GO" id="GO:0016556">
    <property type="term" value="P:mRNA modification"/>
    <property type="evidence" value="ECO:0007669"/>
    <property type="project" value="UniProtKB-UniRule"/>
</dbReference>
<reference evidence="5" key="1">
    <citation type="submission" date="2021-02" db="EMBL/GenBank/DDBJ databases">
        <authorList>
            <person name="Nowell W R."/>
        </authorList>
    </citation>
    <scope>NUCLEOTIDE SEQUENCE</scope>
</reference>
<dbReference type="PROSITE" id="PS50174">
    <property type="entry name" value="G_PATCH"/>
    <property type="match status" value="1"/>
</dbReference>
<dbReference type="GO" id="GO:0005634">
    <property type="term" value="C:nucleus"/>
    <property type="evidence" value="ECO:0007669"/>
    <property type="project" value="UniProtKB-SubCell"/>
</dbReference>
<keyword evidence="1" id="KW-0808">Transferase</keyword>
<gene>
    <name evidence="5" type="ORF">IZO911_LOCUS1042</name>
    <name evidence="6" type="ORF">KXQ929_LOCUS81</name>
</gene>
<dbReference type="GO" id="GO:0032259">
    <property type="term" value="P:methylation"/>
    <property type="evidence" value="ECO:0007669"/>
    <property type="project" value="UniProtKB-KW"/>
</dbReference>
<dbReference type="InterPro" id="IPR000467">
    <property type="entry name" value="G_patch_dom"/>
</dbReference>
<dbReference type="GO" id="GO:0006370">
    <property type="term" value="P:7-methylguanosine mRNA capping"/>
    <property type="evidence" value="ECO:0007669"/>
    <property type="project" value="UniProtKB-UniRule"/>
</dbReference>
<dbReference type="Pfam" id="PF01585">
    <property type="entry name" value="G-patch"/>
    <property type="match status" value="1"/>
</dbReference>
<evidence type="ECO:0000256" key="1">
    <source>
        <dbReference type="RuleBase" id="RU368012"/>
    </source>
</evidence>
<dbReference type="InterPro" id="IPR029063">
    <property type="entry name" value="SAM-dependent_MTases_sf"/>
</dbReference>
<dbReference type="EC" id="2.1.1.57" evidence="1"/>
<feature type="domain" description="RrmJ-type SAM-dependent 2'-O-MTase" evidence="4">
    <location>
        <begin position="303"/>
        <end position="521"/>
    </location>
</feature>
<feature type="compositionally biased region" description="Low complexity" evidence="2">
    <location>
        <begin position="70"/>
        <end position="88"/>
    </location>
</feature>
<comment type="catalytic activity">
    <reaction evidence="1">
        <text>a 5'-end (N(7)-methyl 5'-triphosphoguanosine)-ribonucleoside in mRNA + S-adenosyl-L-methionine = a 5'-end (N(7)-methyl 5'-triphosphoguanosine)-(2'-O-methyl-ribonucleoside) in mRNA + S-adenosyl-L-homocysteine + H(+)</text>
        <dbReference type="Rhea" id="RHEA:67020"/>
        <dbReference type="Rhea" id="RHEA-COMP:17167"/>
        <dbReference type="Rhea" id="RHEA-COMP:17168"/>
        <dbReference type="ChEBI" id="CHEBI:15378"/>
        <dbReference type="ChEBI" id="CHEBI:57856"/>
        <dbReference type="ChEBI" id="CHEBI:59789"/>
        <dbReference type="ChEBI" id="CHEBI:156461"/>
        <dbReference type="ChEBI" id="CHEBI:167609"/>
        <dbReference type="EC" id="2.1.1.57"/>
    </reaction>
</comment>